<feature type="non-terminal residue" evidence="1">
    <location>
        <position position="11"/>
    </location>
</feature>
<gene>
    <name evidence="1" type="ORF">rCG_52197</name>
</gene>
<evidence type="ECO:0000313" key="2">
    <source>
        <dbReference type="Proteomes" id="UP000234681"/>
    </source>
</evidence>
<protein>
    <submittedName>
        <fullName evidence="1">RCG52197</fullName>
    </submittedName>
</protein>
<dbReference type="Proteomes" id="UP000234681">
    <property type="component" value="Chromosome 15"/>
</dbReference>
<evidence type="ECO:0000313" key="1">
    <source>
        <dbReference type="EMBL" id="EDL85252.1"/>
    </source>
</evidence>
<name>A6K692_RAT</name>
<sequence length="11" mass="1118">MTPPVTSGICL</sequence>
<reference evidence="1 2" key="1">
    <citation type="submission" date="2005-07" db="EMBL/GenBank/DDBJ databases">
        <authorList>
            <person name="Mural R.J."/>
            <person name="Li P.W."/>
            <person name="Adams M.D."/>
            <person name="Amanatides P.G."/>
            <person name="Baden-Tillson H."/>
            <person name="Barnstead M."/>
            <person name="Chin S.H."/>
            <person name="Dew I."/>
            <person name="Evans C.A."/>
            <person name="Ferriera S."/>
            <person name="Flanigan M."/>
            <person name="Fosler C."/>
            <person name="Glodek A."/>
            <person name="Gu Z."/>
            <person name="Holt R.A."/>
            <person name="Jennings D."/>
            <person name="Kraft C.L."/>
            <person name="Lu F."/>
            <person name="Nguyen T."/>
            <person name="Nusskern D.R."/>
            <person name="Pfannkoch C.M."/>
            <person name="Sitter C."/>
            <person name="Sutton G.G."/>
            <person name="Venter J.C."/>
            <person name="Wang Z."/>
            <person name="Woodage T."/>
            <person name="Zheng X.H."/>
            <person name="Zhong F."/>
        </authorList>
    </citation>
    <scope>NUCLEOTIDE SEQUENCE [LARGE SCALE GENOMIC DNA]</scope>
    <source>
        <strain>BN</strain>
        <strain evidence="2">Sprague-Dawley</strain>
    </source>
</reference>
<proteinExistence type="predicted"/>
<dbReference type="EMBL" id="CH474023">
    <property type="protein sequence ID" value="EDL85252.1"/>
    <property type="molecule type" value="Genomic_DNA"/>
</dbReference>
<accession>A6K692</accession>
<organism evidence="1 2">
    <name type="scientific">Rattus norvegicus</name>
    <name type="common">Rat</name>
    <dbReference type="NCBI Taxonomy" id="10116"/>
    <lineage>
        <taxon>Eukaryota</taxon>
        <taxon>Metazoa</taxon>
        <taxon>Chordata</taxon>
        <taxon>Craniata</taxon>
        <taxon>Vertebrata</taxon>
        <taxon>Euteleostomi</taxon>
        <taxon>Mammalia</taxon>
        <taxon>Eutheria</taxon>
        <taxon>Euarchontoglires</taxon>
        <taxon>Glires</taxon>
        <taxon>Rodentia</taxon>
        <taxon>Myomorpha</taxon>
        <taxon>Muroidea</taxon>
        <taxon>Muridae</taxon>
        <taxon>Murinae</taxon>
        <taxon>Rattus</taxon>
    </lineage>
</organism>